<dbReference type="PANTHER" id="PTHR30298">
    <property type="entry name" value="H REPEAT-ASSOCIATED PREDICTED TRANSPOSASE"/>
    <property type="match status" value="1"/>
</dbReference>
<dbReference type="OrthoDB" id="291219at2"/>
<dbReference type="InterPro" id="IPR002559">
    <property type="entry name" value="Transposase_11"/>
</dbReference>
<dbReference type="GO" id="GO:0004803">
    <property type="term" value="F:transposase activity"/>
    <property type="evidence" value="ECO:0007669"/>
    <property type="project" value="InterPro"/>
</dbReference>
<dbReference type="RefSeq" id="WP_145060101.1">
    <property type="nucleotide sequence ID" value="NZ_CP036263.1"/>
</dbReference>
<name>A0A517MVD6_9BACT</name>
<evidence type="ECO:0000259" key="2">
    <source>
        <dbReference type="Pfam" id="PF13808"/>
    </source>
</evidence>
<dbReference type="Pfam" id="PF13808">
    <property type="entry name" value="DDE_Tnp_1_assoc"/>
    <property type="match status" value="1"/>
</dbReference>
<evidence type="ECO:0000313" key="4">
    <source>
        <dbReference type="Proteomes" id="UP000319852"/>
    </source>
</evidence>
<evidence type="ECO:0000259" key="1">
    <source>
        <dbReference type="Pfam" id="PF01609"/>
    </source>
</evidence>
<feature type="domain" description="Transposase IS4-like" evidence="1">
    <location>
        <begin position="107"/>
        <end position="338"/>
    </location>
</feature>
<protein>
    <submittedName>
        <fullName evidence="3">Transposase DDE domain protein</fullName>
    </submittedName>
</protein>
<dbReference type="KEGG" id="amob:HG15A2_21210"/>
<dbReference type="GO" id="GO:0006313">
    <property type="term" value="P:DNA transposition"/>
    <property type="evidence" value="ECO:0007669"/>
    <property type="project" value="InterPro"/>
</dbReference>
<dbReference type="EMBL" id="CP036263">
    <property type="protein sequence ID" value="QDS98836.1"/>
    <property type="molecule type" value="Genomic_DNA"/>
</dbReference>
<sequence length="374" mass="42445">MAITKSPVILTHFEELTDPRMERTKRHRLSDIVAIALCGAICGADSWADVERFGNEKIDWFRTWLPLEHGIPSHDTLGRVFSLLDTKEFYHCLANWVASLQLDLQGQTVAIDGMTLRRSFDQASGTGALHLVNAWASDLHLSLGQLATEQKSNEITAVPRLLEILAIEGAVVTLDAMHCQKQTAEKIRLAGADYVLQVKGNQKKMHEQLLQLFIDYGDQDYRGVRRHVTVEKNHGRDERREYYVAPAPPKLSEQWRDLRSVGMVFRYRKSGEKLSEETSFFISSLPPKVRSLAGHVRNHWSVENSLHWSLDVTFSEDQSRLRKGNGQEIAAGMRRLALSILKRDTTLKESLRGKRLRAGWNNQTLQAILTSIQA</sequence>
<feature type="domain" description="H repeat-associated protein N-terminal" evidence="2">
    <location>
        <begin position="11"/>
        <end position="97"/>
    </location>
</feature>
<dbReference type="Pfam" id="PF01609">
    <property type="entry name" value="DDE_Tnp_1"/>
    <property type="match status" value="1"/>
</dbReference>
<dbReference type="NCBIfam" id="NF033564">
    <property type="entry name" value="transpos_ISAs1"/>
    <property type="match status" value="1"/>
</dbReference>
<accession>A0A517MVD6</accession>
<keyword evidence="4" id="KW-1185">Reference proteome</keyword>
<gene>
    <name evidence="3" type="ORF">HG15A2_21210</name>
</gene>
<dbReference type="InterPro" id="IPR047647">
    <property type="entry name" value="ISAs1_transpos"/>
</dbReference>
<dbReference type="PANTHER" id="PTHR30298:SF0">
    <property type="entry name" value="PROTEIN YBFL-RELATED"/>
    <property type="match status" value="1"/>
</dbReference>
<evidence type="ECO:0000313" key="3">
    <source>
        <dbReference type="EMBL" id="QDS98836.1"/>
    </source>
</evidence>
<proteinExistence type="predicted"/>
<organism evidence="3 4">
    <name type="scientific">Adhaeretor mobilis</name>
    <dbReference type="NCBI Taxonomy" id="1930276"/>
    <lineage>
        <taxon>Bacteria</taxon>
        <taxon>Pseudomonadati</taxon>
        <taxon>Planctomycetota</taxon>
        <taxon>Planctomycetia</taxon>
        <taxon>Pirellulales</taxon>
        <taxon>Lacipirellulaceae</taxon>
        <taxon>Adhaeretor</taxon>
    </lineage>
</organism>
<dbReference type="InterPro" id="IPR032806">
    <property type="entry name" value="YbfD_N"/>
</dbReference>
<dbReference type="Proteomes" id="UP000319852">
    <property type="component" value="Chromosome"/>
</dbReference>
<dbReference type="GO" id="GO:0003677">
    <property type="term" value="F:DNA binding"/>
    <property type="evidence" value="ECO:0007669"/>
    <property type="project" value="InterPro"/>
</dbReference>
<reference evidence="3 4" key="1">
    <citation type="submission" date="2019-02" db="EMBL/GenBank/DDBJ databases">
        <title>Deep-cultivation of Planctomycetes and their phenomic and genomic characterization uncovers novel biology.</title>
        <authorList>
            <person name="Wiegand S."/>
            <person name="Jogler M."/>
            <person name="Boedeker C."/>
            <person name="Pinto D."/>
            <person name="Vollmers J."/>
            <person name="Rivas-Marin E."/>
            <person name="Kohn T."/>
            <person name="Peeters S.H."/>
            <person name="Heuer A."/>
            <person name="Rast P."/>
            <person name="Oberbeckmann S."/>
            <person name="Bunk B."/>
            <person name="Jeske O."/>
            <person name="Meyerdierks A."/>
            <person name="Storesund J.E."/>
            <person name="Kallscheuer N."/>
            <person name="Luecker S."/>
            <person name="Lage O.M."/>
            <person name="Pohl T."/>
            <person name="Merkel B.J."/>
            <person name="Hornburger P."/>
            <person name="Mueller R.-W."/>
            <person name="Bruemmer F."/>
            <person name="Labrenz M."/>
            <person name="Spormann A.M."/>
            <person name="Op den Camp H."/>
            <person name="Overmann J."/>
            <person name="Amann R."/>
            <person name="Jetten M.S.M."/>
            <person name="Mascher T."/>
            <person name="Medema M.H."/>
            <person name="Devos D.P."/>
            <person name="Kaster A.-K."/>
            <person name="Ovreas L."/>
            <person name="Rohde M."/>
            <person name="Galperin M.Y."/>
            <person name="Jogler C."/>
        </authorList>
    </citation>
    <scope>NUCLEOTIDE SEQUENCE [LARGE SCALE GENOMIC DNA]</scope>
    <source>
        <strain evidence="3 4">HG15A2</strain>
    </source>
</reference>
<dbReference type="InterPro" id="IPR051698">
    <property type="entry name" value="Transposase_11-like"/>
</dbReference>
<dbReference type="AlphaFoldDB" id="A0A517MVD6"/>